<reference evidence="12" key="2">
    <citation type="submission" date="2021-04" db="EMBL/GenBank/DDBJ databases">
        <authorList>
            <person name="Gilroy R."/>
        </authorList>
    </citation>
    <scope>NUCLEOTIDE SEQUENCE</scope>
    <source>
        <strain evidence="12">CHK191-13928</strain>
    </source>
</reference>
<evidence type="ECO:0000256" key="3">
    <source>
        <dbReference type="ARBA" id="ARBA00022485"/>
    </source>
</evidence>
<evidence type="ECO:0000313" key="12">
    <source>
        <dbReference type="EMBL" id="HIX68108.1"/>
    </source>
</evidence>
<name>A0A9D1WVN6_9FIRM</name>
<feature type="domain" description="Radical SAM core" evidence="11">
    <location>
        <begin position="14"/>
        <end position="297"/>
    </location>
</feature>
<protein>
    <submittedName>
        <fullName evidence="12">Glycyl-radical enzyme activating protein</fullName>
    </submittedName>
</protein>
<dbReference type="SUPFAM" id="SSF54862">
    <property type="entry name" value="4Fe-4S ferredoxins"/>
    <property type="match status" value="1"/>
</dbReference>
<accession>A0A9D1WVN6</accession>
<dbReference type="PROSITE" id="PS51918">
    <property type="entry name" value="RADICAL_SAM"/>
    <property type="match status" value="1"/>
</dbReference>
<dbReference type="InterPro" id="IPR012839">
    <property type="entry name" value="Organic_radical_activase"/>
</dbReference>
<dbReference type="InterPro" id="IPR040074">
    <property type="entry name" value="BssD/PflA/YjjW"/>
</dbReference>
<keyword evidence="8" id="KW-0411">Iron-sulfur</keyword>
<evidence type="ECO:0000256" key="7">
    <source>
        <dbReference type="ARBA" id="ARBA00023004"/>
    </source>
</evidence>
<dbReference type="SUPFAM" id="SSF102114">
    <property type="entry name" value="Radical SAM enzymes"/>
    <property type="match status" value="1"/>
</dbReference>
<dbReference type="Proteomes" id="UP000886721">
    <property type="component" value="Unassembled WGS sequence"/>
</dbReference>
<keyword evidence="6" id="KW-0560">Oxidoreductase</keyword>
<keyword evidence="3" id="KW-0004">4Fe-4S</keyword>
<evidence type="ECO:0000259" key="11">
    <source>
        <dbReference type="PROSITE" id="PS51918"/>
    </source>
</evidence>
<dbReference type="PANTHER" id="PTHR30352">
    <property type="entry name" value="PYRUVATE FORMATE-LYASE-ACTIVATING ENZYME"/>
    <property type="match status" value="1"/>
</dbReference>
<dbReference type="PANTHER" id="PTHR30352:SF4">
    <property type="entry name" value="PYRUVATE FORMATE-LYASE 2-ACTIVATING ENZYME"/>
    <property type="match status" value="1"/>
</dbReference>
<dbReference type="InterPro" id="IPR007197">
    <property type="entry name" value="rSAM"/>
</dbReference>
<keyword evidence="7" id="KW-0408">Iron</keyword>
<dbReference type="InterPro" id="IPR058240">
    <property type="entry name" value="rSAM_sf"/>
</dbReference>
<keyword evidence="4" id="KW-0949">S-adenosyl-L-methionine</keyword>
<evidence type="ECO:0000256" key="6">
    <source>
        <dbReference type="ARBA" id="ARBA00023002"/>
    </source>
</evidence>
<dbReference type="Gene3D" id="3.20.20.70">
    <property type="entry name" value="Aldolase class I"/>
    <property type="match status" value="1"/>
</dbReference>
<evidence type="ECO:0000256" key="4">
    <source>
        <dbReference type="ARBA" id="ARBA00022691"/>
    </source>
</evidence>
<dbReference type="AlphaFoldDB" id="A0A9D1WVN6"/>
<evidence type="ECO:0000313" key="13">
    <source>
        <dbReference type="Proteomes" id="UP000886721"/>
    </source>
</evidence>
<dbReference type="PIRSF" id="PIRSF000371">
    <property type="entry name" value="PFL_act_enz"/>
    <property type="match status" value="1"/>
</dbReference>
<evidence type="ECO:0000256" key="8">
    <source>
        <dbReference type="ARBA" id="ARBA00023014"/>
    </source>
</evidence>
<gene>
    <name evidence="12" type="ORF">H9735_08340</name>
</gene>
<evidence type="ECO:0000256" key="2">
    <source>
        <dbReference type="ARBA" id="ARBA00009777"/>
    </source>
</evidence>
<dbReference type="InterPro" id="IPR013785">
    <property type="entry name" value="Aldolase_TIM"/>
</dbReference>
<dbReference type="GO" id="GO:0051539">
    <property type="term" value="F:4 iron, 4 sulfur cluster binding"/>
    <property type="evidence" value="ECO:0007669"/>
    <property type="project" value="UniProtKB-KW"/>
</dbReference>
<dbReference type="SFLD" id="SFLDS00029">
    <property type="entry name" value="Radical_SAM"/>
    <property type="match status" value="1"/>
</dbReference>
<dbReference type="InterPro" id="IPR017896">
    <property type="entry name" value="4Fe4S_Fe-S-bd"/>
</dbReference>
<dbReference type="PROSITE" id="PS51379">
    <property type="entry name" value="4FE4S_FER_2"/>
    <property type="match status" value="1"/>
</dbReference>
<organism evidence="12 13">
    <name type="scientific">Candidatus Anaerostipes excrementavium</name>
    <dbReference type="NCBI Taxonomy" id="2838463"/>
    <lineage>
        <taxon>Bacteria</taxon>
        <taxon>Bacillati</taxon>
        <taxon>Bacillota</taxon>
        <taxon>Clostridia</taxon>
        <taxon>Lachnospirales</taxon>
        <taxon>Lachnospiraceae</taxon>
        <taxon>Anaerostipes</taxon>
    </lineage>
</organism>
<sequence length="303" mass="35048">MRGKVFDIRRFSTHDGDGIRTTVFLKGCPLSCVWCQNPEGISLARRPLYFENRCIHCGTCRKKSTAGGIQIEDGRIHLEPAAAENWEEIIDWCPAGALEMDSREMTVEEVMKEIRKDKVFYRYGGGVTLSGGEPLLQWEFALELLRQCKKEGIHTAIETSLHVKQEVLREVLPYLDRFFADFKLENEELHKKYTGVSNEKIRDNLRFLLESEKKDAVIIRTPMIPEMTAAKENVEAIGCFLSRIYPDVSYEILNYNPLAEAKYHLIDREYCFEENPKLYPKEQMEQFSSWAQKGGVRHVIIES</sequence>
<comment type="catalytic activity">
    <reaction evidence="9">
        <text>glycyl-[protein] + reduced [flavodoxin] + S-adenosyl-L-methionine = glycin-2-yl radical-[protein] + semiquinone [flavodoxin] + 5'-deoxyadenosine + L-methionine + H(+)</text>
        <dbReference type="Rhea" id="RHEA:61976"/>
        <dbReference type="Rhea" id="RHEA-COMP:10622"/>
        <dbReference type="Rhea" id="RHEA-COMP:14480"/>
        <dbReference type="Rhea" id="RHEA-COMP:15993"/>
        <dbReference type="Rhea" id="RHEA-COMP:15994"/>
        <dbReference type="ChEBI" id="CHEBI:15378"/>
        <dbReference type="ChEBI" id="CHEBI:17319"/>
        <dbReference type="ChEBI" id="CHEBI:29947"/>
        <dbReference type="ChEBI" id="CHEBI:32722"/>
        <dbReference type="ChEBI" id="CHEBI:57618"/>
        <dbReference type="ChEBI" id="CHEBI:57844"/>
        <dbReference type="ChEBI" id="CHEBI:59789"/>
        <dbReference type="ChEBI" id="CHEBI:140311"/>
    </reaction>
</comment>
<keyword evidence="5" id="KW-0479">Metal-binding</keyword>
<dbReference type="InterPro" id="IPR034457">
    <property type="entry name" value="Organic_radical-activating"/>
</dbReference>
<evidence type="ECO:0000259" key="10">
    <source>
        <dbReference type="PROSITE" id="PS51379"/>
    </source>
</evidence>
<dbReference type="InterPro" id="IPR001989">
    <property type="entry name" value="Radical_activat_CS"/>
</dbReference>
<comment type="similarity">
    <text evidence="2">Belongs to the organic radical-activating enzymes family.</text>
</comment>
<feature type="domain" description="4Fe-4S ferredoxin-type" evidence="10">
    <location>
        <begin position="45"/>
        <end position="74"/>
    </location>
</feature>
<dbReference type="EMBL" id="DXEM01000027">
    <property type="protein sequence ID" value="HIX68108.1"/>
    <property type="molecule type" value="Genomic_DNA"/>
</dbReference>
<comment type="cofactor">
    <cofactor evidence="1">
        <name>[4Fe-4S] cluster</name>
        <dbReference type="ChEBI" id="CHEBI:49883"/>
    </cofactor>
</comment>
<dbReference type="SFLD" id="SFLDG01118">
    <property type="entry name" value="activating_enzymes__group_2"/>
    <property type="match status" value="1"/>
</dbReference>
<dbReference type="Pfam" id="PF04055">
    <property type="entry name" value="Radical_SAM"/>
    <property type="match status" value="1"/>
</dbReference>
<dbReference type="PROSITE" id="PS01087">
    <property type="entry name" value="RADICAL_ACTIVATING"/>
    <property type="match status" value="1"/>
</dbReference>
<evidence type="ECO:0000256" key="5">
    <source>
        <dbReference type="ARBA" id="ARBA00022723"/>
    </source>
</evidence>
<dbReference type="GO" id="GO:0016491">
    <property type="term" value="F:oxidoreductase activity"/>
    <property type="evidence" value="ECO:0007669"/>
    <property type="project" value="UniProtKB-KW"/>
</dbReference>
<dbReference type="SFLD" id="SFLDG01066">
    <property type="entry name" value="organic_radical-activating_enz"/>
    <property type="match status" value="1"/>
</dbReference>
<dbReference type="NCBIfam" id="TIGR02494">
    <property type="entry name" value="PFLE_PFLC"/>
    <property type="match status" value="1"/>
</dbReference>
<comment type="caution">
    <text evidence="12">The sequence shown here is derived from an EMBL/GenBank/DDBJ whole genome shotgun (WGS) entry which is preliminary data.</text>
</comment>
<evidence type="ECO:0000256" key="9">
    <source>
        <dbReference type="ARBA" id="ARBA00047365"/>
    </source>
</evidence>
<reference evidence="12" key="1">
    <citation type="journal article" date="2021" name="PeerJ">
        <title>Extensive microbial diversity within the chicken gut microbiome revealed by metagenomics and culture.</title>
        <authorList>
            <person name="Gilroy R."/>
            <person name="Ravi A."/>
            <person name="Getino M."/>
            <person name="Pursley I."/>
            <person name="Horton D.L."/>
            <person name="Alikhan N.F."/>
            <person name="Baker D."/>
            <person name="Gharbi K."/>
            <person name="Hall N."/>
            <person name="Watson M."/>
            <person name="Adriaenssens E.M."/>
            <person name="Foster-Nyarko E."/>
            <person name="Jarju S."/>
            <person name="Secka A."/>
            <person name="Antonio M."/>
            <person name="Oren A."/>
            <person name="Chaudhuri R.R."/>
            <person name="La Ragione R."/>
            <person name="Hildebrand F."/>
            <person name="Pallen M.J."/>
        </authorList>
    </citation>
    <scope>NUCLEOTIDE SEQUENCE</scope>
    <source>
        <strain evidence="12">CHK191-13928</strain>
    </source>
</reference>
<proteinExistence type="inferred from homology"/>
<evidence type="ECO:0000256" key="1">
    <source>
        <dbReference type="ARBA" id="ARBA00001966"/>
    </source>
</evidence>
<dbReference type="GO" id="GO:0046872">
    <property type="term" value="F:metal ion binding"/>
    <property type="evidence" value="ECO:0007669"/>
    <property type="project" value="UniProtKB-KW"/>
</dbReference>